<gene>
    <name evidence="2" type="ORF">GKQ77_02205</name>
</gene>
<dbReference type="SUPFAM" id="SSF55826">
    <property type="entry name" value="YbaK/ProRS associated domain"/>
    <property type="match status" value="1"/>
</dbReference>
<dbReference type="Proteomes" id="UP001197114">
    <property type="component" value="Unassembled WGS sequence"/>
</dbReference>
<evidence type="ECO:0000259" key="1">
    <source>
        <dbReference type="Pfam" id="PF04073"/>
    </source>
</evidence>
<organism evidence="2 3">
    <name type="scientific">Streptomyces anatolicus</name>
    <dbReference type="NCBI Taxonomy" id="2675858"/>
    <lineage>
        <taxon>Bacteria</taxon>
        <taxon>Bacillati</taxon>
        <taxon>Actinomycetota</taxon>
        <taxon>Actinomycetes</taxon>
        <taxon>Kitasatosporales</taxon>
        <taxon>Streptomycetaceae</taxon>
        <taxon>Streptomyces</taxon>
    </lineage>
</organism>
<evidence type="ECO:0000313" key="2">
    <source>
        <dbReference type="EMBL" id="MBW5420383.1"/>
    </source>
</evidence>
<name>A0ABS6YG60_9ACTN</name>
<feature type="domain" description="YbaK/aminoacyl-tRNA synthetase-associated" evidence="1">
    <location>
        <begin position="28"/>
        <end position="150"/>
    </location>
</feature>
<sequence>MTTTKDSHAQLIEYLERSDVRYRLIEHPPEGRTDRASAIRGHRLEQAAKCLVVRVGYADRRRRYLLTVVPGHCRIGFHRLKHLYGGTDVALAAPDVAERLTGCVRGSITPFNFNPDLELLADPRLLEHPEIYFNAACLDRSLVVATRDYVHLARPRLVSLVAL</sequence>
<accession>A0ABS6YG60</accession>
<dbReference type="Gene3D" id="3.90.960.10">
    <property type="entry name" value="YbaK/aminoacyl-tRNA synthetase-associated domain"/>
    <property type="match status" value="1"/>
</dbReference>
<dbReference type="PANTHER" id="PTHR30411:SF9">
    <property type="entry name" value="MULTIFUNCTIONAL SER_THR-TRNA DEACYLASE PROXP-Y"/>
    <property type="match status" value="1"/>
</dbReference>
<protein>
    <submittedName>
        <fullName evidence="2">YbaK/prolyl-tRNA synthetase associated domain-containing protein</fullName>
    </submittedName>
</protein>
<comment type="caution">
    <text evidence="2">The sequence shown here is derived from an EMBL/GenBank/DDBJ whole genome shotgun (WGS) entry which is preliminary data.</text>
</comment>
<evidence type="ECO:0000313" key="3">
    <source>
        <dbReference type="Proteomes" id="UP001197114"/>
    </source>
</evidence>
<proteinExistence type="predicted"/>
<dbReference type="InterPro" id="IPR007214">
    <property type="entry name" value="YbaK/aa-tRNA-synth-assoc-dom"/>
</dbReference>
<dbReference type="EMBL" id="WMBF01000008">
    <property type="protein sequence ID" value="MBW5420383.1"/>
    <property type="molecule type" value="Genomic_DNA"/>
</dbReference>
<dbReference type="PANTHER" id="PTHR30411">
    <property type="entry name" value="CYTOPLASMIC PROTEIN"/>
    <property type="match status" value="1"/>
</dbReference>
<dbReference type="RefSeq" id="WP_219686890.1">
    <property type="nucleotide sequence ID" value="NZ_WMBF01000008.1"/>
</dbReference>
<dbReference type="InterPro" id="IPR036754">
    <property type="entry name" value="YbaK/aa-tRNA-synt-asso_dom_sf"/>
</dbReference>
<reference evidence="2 3" key="1">
    <citation type="submission" date="2019-11" db="EMBL/GenBank/DDBJ databases">
        <authorList>
            <person name="Ay H."/>
        </authorList>
    </citation>
    <scope>NUCLEOTIDE SEQUENCE [LARGE SCALE GENOMIC DNA]</scope>
    <source>
        <strain evidence="2 3">BG9H</strain>
    </source>
</reference>
<dbReference type="Pfam" id="PF04073">
    <property type="entry name" value="tRNA_edit"/>
    <property type="match status" value="1"/>
</dbReference>
<keyword evidence="3" id="KW-1185">Reference proteome</keyword>